<dbReference type="PANTHER" id="PTHR23137">
    <property type="entry name" value="VESICLE TRANSPORT PROTEIN-RELATED"/>
    <property type="match status" value="1"/>
</dbReference>
<dbReference type="InterPro" id="IPR011691">
    <property type="entry name" value="Vesicle_transpt_SFT2"/>
</dbReference>
<evidence type="ECO:0000256" key="2">
    <source>
        <dbReference type="ARBA" id="ARBA00022448"/>
    </source>
</evidence>
<feature type="transmembrane region" description="Helical" evidence="8">
    <location>
        <begin position="108"/>
        <end position="128"/>
    </location>
</feature>
<evidence type="ECO:0000256" key="7">
    <source>
        <dbReference type="ARBA" id="ARBA00025800"/>
    </source>
</evidence>
<keyword evidence="8" id="KW-0333">Golgi apparatus</keyword>
<evidence type="ECO:0000313" key="10">
    <source>
        <dbReference type="Proteomes" id="UP001497600"/>
    </source>
</evidence>
<reference evidence="9 10" key="1">
    <citation type="submission" date="2024-01" db="EMBL/GenBank/DDBJ databases">
        <authorList>
            <consortium name="Genoscope - CEA"/>
            <person name="William W."/>
        </authorList>
    </citation>
    <scope>NUCLEOTIDE SEQUENCE [LARGE SCALE GENOMIC DNA]</scope>
    <source>
        <strain evidence="9 10">29B2s-10</strain>
    </source>
</reference>
<feature type="transmembrane region" description="Helical" evidence="8">
    <location>
        <begin position="191"/>
        <end position="210"/>
    </location>
</feature>
<dbReference type="InterPro" id="IPR007305">
    <property type="entry name" value="Vesicle_transpt_Got1/SFT2"/>
</dbReference>
<protein>
    <recommendedName>
        <fullName evidence="8">Protein transport protein SFT2</fullName>
    </recommendedName>
</protein>
<keyword evidence="3 8" id="KW-0812">Transmembrane</keyword>
<feature type="transmembrane region" description="Helical" evidence="8">
    <location>
        <begin position="167"/>
        <end position="185"/>
    </location>
</feature>
<keyword evidence="4 8" id="KW-0653">Protein transport</keyword>
<evidence type="ECO:0000256" key="8">
    <source>
        <dbReference type="RuleBase" id="RU363111"/>
    </source>
</evidence>
<name>A0ABP0EM98_9ASCO</name>
<comment type="caution">
    <text evidence="8">Lacks conserved residue(s) required for the propagation of feature annotation.</text>
</comment>
<evidence type="ECO:0000256" key="6">
    <source>
        <dbReference type="ARBA" id="ARBA00023136"/>
    </source>
</evidence>
<dbReference type="Proteomes" id="UP001497600">
    <property type="component" value="Chromosome H"/>
</dbReference>
<feature type="transmembrane region" description="Helical" evidence="8">
    <location>
        <begin position="75"/>
        <end position="96"/>
    </location>
</feature>
<keyword evidence="10" id="KW-1185">Reference proteome</keyword>
<evidence type="ECO:0000256" key="3">
    <source>
        <dbReference type="ARBA" id="ARBA00022692"/>
    </source>
</evidence>
<comment type="similarity">
    <text evidence="7 8">Belongs to the SFT2 family.</text>
</comment>
<keyword evidence="5 8" id="KW-1133">Transmembrane helix</keyword>
<evidence type="ECO:0000313" key="9">
    <source>
        <dbReference type="EMBL" id="CAK7921649.1"/>
    </source>
</evidence>
<proteinExistence type="inferred from homology"/>
<evidence type="ECO:0000256" key="5">
    <source>
        <dbReference type="ARBA" id="ARBA00022989"/>
    </source>
</evidence>
<dbReference type="Pfam" id="PF04178">
    <property type="entry name" value="Got1"/>
    <property type="match status" value="1"/>
</dbReference>
<keyword evidence="6 8" id="KW-0472">Membrane</keyword>
<accession>A0ABP0EM98</accession>
<sequence length="211" mass="23261">MSEAENSFRQQFSSWTTRTTGGGAQTSSGFPALSEWSDYVKTGANDLYTSLPTYNGGATATEEPSWFKLSRFEKLLGFLCCLGGSLLCFVVCFFLFPVLALKPRKFGLLWSLGSLLFVCSFGILQGPYSYTRHLISSDRIIFTSVFFGSVLSTIYCSVVLKSTILTILASVVEIFAVAYYTLSYFPFGAQTVTWFSSYFIGYIGGFIGGIF</sequence>
<evidence type="ECO:0000256" key="1">
    <source>
        <dbReference type="ARBA" id="ARBA00004141"/>
    </source>
</evidence>
<dbReference type="EMBL" id="OZ004260">
    <property type="protein sequence ID" value="CAK7921649.1"/>
    <property type="molecule type" value="Genomic_DNA"/>
</dbReference>
<comment type="function">
    <text evidence="8">Nonessential protein required for the fusion of transport vesicles derived from the endocytic pathway with the Golgi complex.</text>
</comment>
<organism evidence="9 10">
    <name type="scientific">[Candida] anglica</name>
    <dbReference type="NCBI Taxonomy" id="148631"/>
    <lineage>
        <taxon>Eukaryota</taxon>
        <taxon>Fungi</taxon>
        <taxon>Dikarya</taxon>
        <taxon>Ascomycota</taxon>
        <taxon>Saccharomycotina</taxon>
        <taxon>Pichiomycetes</taxon>
        <taxon>Debaryomycetaceae</taxon>
        <taxon>Kurtzmaniella</taxon>
    </lineage>
</organism>
<dbReference type="PANTHER" id="PTHR23137:SF36">
    <property type="entry name" value="VESICLE TRANSPORT PROTEIN SFT2C"/>
    <property type="match status" value="1"/>
</dbReference>
<feature type="transmembrane region" description="Helical" evidence="8">
    <location>
        <begin position="140"/>
        <end position="160"/>
    </location>
</feature>
<keyword evidence="2 8" id="KW-0813">Transport</keyword>
<evidence type="ECO:0000256" key="4">
    <source>
        <dbReference type="ARBA" id="ARBA00022927"/>
    </source>
</evidence>
<comment type="subcellular location">
    <subcellularLocation>
        <location evidence="8">Golgi apparatus membrane</location>
        <topology evidence="8">Multi-pass membrane protein</topology>
    </subcellularLocation>
    <subcellularLocation>
        <location evidence="1">Membrane</location>
        <topology evidence="1">Multi-pass membrane protein</topology>
    </subcellularLocation>
</comment>
<gene>
    <name evidence="9" type="primary">SFT2</name>
    <name evidence="9" type="ORF">CAAN4_H16776</name>
</gene>